<dbReference type="AlphaFoldDB" id="A0AAV7AI23"/>
<evidence type="ECO:0008006" key="3">
    <source>
        <dbReference type="Google" id="ProtNLM"/>
    </source>
</evidence>
<evidence type="ECO:0000313" key="1">
    <source>
        <dbReference type="EMBL" id="KAG8561027.1"/>
    </source>
</evidence>
<accession>A0AAV7AI23</accession>
<gene>
    <name evidence="1" type="ORF">GDO81_015221</name>
</gene>
<comment type="caution">
    <text evidence="1">The sequence shown here is derived from an EMBL/GenBank/DDBJ whole genome shotgun (WGS) entry which is preliminary data.</text>
</comment>
<protein>
    <recommendedName>
        <fullName evidence="3">Secreted protein</fullName>
    </recommendedName>
</protein>
<dbReference type="Proteomes" id="UP000824782">
    <property type="component" value="Unassembled WGS sequence"/>
</dbReference>
<sequence length="79" mass="9524">MRRVYLDLQILWITAIGRSCPLQPYRINSISRIWPIFTTFEVDTFYNPWTVLRQSRHPLRLSTFAKLRPKHLDSYQIST</sequence>
<name>A0AAV7AI23_ENGPU</name>
<evidence type="ECO:0000313" key="2">
    <source>
        <dbReference type="Proteomes" id="UP000824782"/>
    </source>
</evidence>
<reference evidence="1" key="1">
    <citation type="thesis" date="2020" institute="ProQuest LLC" country="789 East Eisenhower Parkway, Ann Arbor, MI, USA">
        <title>Comparative Genomics and Chromosome Evolution.</title>
        <authorList>
            <person name="Mudd A.B."/>
        </authorList>
    </citation>
    <scope>NUCLEOTIDE SEQUENCE</scope>
    <source>
        <strain evidence="1">237g6f4</strain>
        <tissue evidence="1">Blood</tissue>
    </source>
</reference>
<dbReference type="EMBL" id="WNYA01000007">
    <property type="protein sequence ID" value="KAG8561027.1"/>
    <property type="molecule type" value="Genomic_DNA"/>
</dbReference>
<organism evidence="1 2">
    <name type="scientific">Engystomops pustulosus</name>
    <name type="common">Tungara frog</name>
    <name type="synonym">Physalaemus pustulosus</name>
    <dbReference type="NCBI Taxonomy" id="76066"/>
    <lineage>
        <taxon>Eukaryota</taxon>
        <taxon>Metazoa</taxon>
        <taxon>Chordata</taxon>
        <taxon>Craniata</taxon>
        <taxon>Vertebrata</taxon>
        <taxon>Euteleostomi</taxon>
        <taxon>Amphibia</taxon>
        <taxon>Batrachia</taxon>
        <taxon>Anura</taxon>
        <taxon>Neobatrachia</taxon>
        <taxon>Hyloidea</taxon>
        <taxon>Leptodactylidae</taxon>
        <taxon>Leiuperinae</taxon>
        <taxon>Engystomops</taxon>
    </lineage>
</organism>
<keyword evidence="2" id="KW-1185">Reference proteome</keyword>
<proteinExistence type="predicted"/>